<sequence>MSERRKGDGNWEEDAAVNAATPFDANITETHMASPYATPEWMDIEAPLVDDAPAIALAPNQTPAASPFEATLVVPWLQQLTRTLMRSLPRRYPKRSKVVYFKEEAKTMRHHKAATRIQAIGENTAFFF</sequence>
<proteinExistence type="predicted"/>
<dbReference type="EMBL" id="CM017887">
    <property type="protein sequence ID" value="KAG1371019.1"/>
    <property type="molecule type" value="Genomic_DNA"/>
</dbReference>
<evidence type="ECO:0000313" key="2">
    <source>
        <dbReference type="EMBL" id="KAG1371019.1"/>
    </source>
</evidence>
<organism evidence="2 3">
    <name type="scientific">Cocos nucifera</name>
    <name type="common">Coconut palm</name>
    <dbReference type="NCBI Taxonomy" id="13894"/>
    <lineage>
        <taxon>Eukaryota</taxon>
        <taxon>Viridiplantae</taxon>
        <taxon>Streptophyta</taxon>
        <taxon>Embryophyta</taxon>
        <taxon>Tracheophyta</taxon>
        <taxon>Spermatophyta</taxon>
        <taxon>Magnoliopsida</taxon>
        <taxon>Liliopsida</taxon>
        <taxon>Arecaceae</taxon>
        <taxon>Arecoideae</taxon>
        <taxon>Cocoseae</taxon>
        <taxon>Attaleinae</taxon>
        <taxon>Cocos</taxon>
    </lineage>
</organism>
<reference evidence="2" key="2">
    <citation type="submission" date="2019-07" db="EMBL/GenBank/DDBJ databases">
        <authorList>
            <person name="Yang Y."/>
            <person name="Bocs S."/>
            <person name="Baudouin L."/>
        </authorList>
    </citation>
    <scope>NUCLEOTIDE SEQUENCE</scope>
    <source>
        <tissue evidence="2">Spear leaf of Hainan Tall coconut</tissue>
    </source>
</reference>
<gene>
    <name evidence="2" type="ORF">COCNU_16G001130</name>
</gene>
<dbReference type="Proteomes" id="UP000797356">
    <property type="component" value="Chromosome 16"/>
</dbReference>
<reference evidence="2" key="1">
    <citation type="journal article" date="2017" name="Gigascience">
        <title>The genome draft of coconut (Cocos nucifera).</title>
        <authorList>
            <person name="Xiao Y."/>
            <person name="Xu P."/>
            <person name="Fan H."/>
            <person name="Baudouin L."/>
            <person name="Xia W."/>
            <person name="Bocs S."/>
            <person name="Xu J."/>
            <person name="Li Q."/>
            <person name="Guo A."/>
            <person name="Zhou L."/>
            <person name="Li J."/>
            <person name="Wu Y."/>
            <person name="Ma Z."/>
            <person name="Armero A."/>
            <person name="Issali A.E."/>
            <person name="Liu N."/>
            <person name="Peng M."/>
            <person name="Yang Y."/>
        </authorList>
    </citation>
    <scope>NUCLEOTIDE SEQUENCE</scope>
    <source>
        <tissue evidence="2">Spear leaf of Hainan Tall coconut</tissue>
    </source>
</reference>
<evidence type="ECO:0000256" key="1">
    <source>
        <dbReference type="SAM" id="MobiDB-lite"/>
    </source>
</evidence>
<feature type="region of interest" description="Disordered" evidence="1">
    <location>
        <begin position="1"/>
        <end position="26"/>
    </location>
</feature>
<keyword evidence="3" id="KW-1185">Reference proteome</keyword>
<evidence type="ECO:0000313" key="3">
    <source>
        <dbReference type="Proteomes" id="UP000797356"/>
    </source>
</evidence>
<comment type="caution">
    <text evidence="2">The sequence shown here is derived from an EMBL/GenBank/DDBJ whole genome shotgun (WGS) entry which is preliminary data.</text>
</comment>
<name>A0A8K0IXW8_COCNU</name>
<accession>A0A8K0IXW8</accession>
<dbReference type="AlphaFoldDB" id="A0A8K0IXW8"/>
<protein>
    <submittedName>
        <fullName evidence="2">Uncharacterized protein</fullName>
    </submittedName>
</protein>